<evidence type="ECO:0000256" key="1">
    <source>
        <dbReference type="ARBA" id="ARBA00006270"/>
    </source>
</evidence>
<keyword evidence="4" id="KW-1185">Reference proteome</keyword>
<dbReference type="InterPro" id="IPR050209">
    <property type="entry name" value="Rab_GTPases_membrane_traffic"/>
</dbReference>
<reference evidence="3 4" key="1">
    <citation type="journal article" date="2022" name="bioRxiv">
        <title>Genomics of Preaxostyla Flagellates Illuminates Evolutionary Transitions and the Path Towards Mitochondrial Loss.</title>
        <authorList>
            <person name="Novak L.V.F."/>
            <person name="Treitli S.C."/>
            <person name="Pyrih J."/>
            <person name="Halakuc P."/>
            <person name="Pipaliya S.V."/>
            <person name="Vacek V."/>
            <person name="Brzon O."/>
            <person name="Soukal P."/>
            <person name="Eme L."/>
            <person name="Dacks J.B."/>
            <person name="Karnkowska A."/>
            <person name="Elias M."/>
            <person name="Hampl V."/>
        </authorList>
    </citation>
    <scope>NUCLEOTIDE SEQUENCE [LARGE SCALE GENOMIC DNA]</scope>
    <source>
        <strain evidence="3">NAU3</strain>
        <tissue evidence="3">Gut</tissue>
    </source>
</reference>
<evidence type="ECO:0000313" key="3">
    <source>
        <dbReference type="EMBL" id="KAK2950262.1"/>
    </source>
</evidence>
<evidence type="ECO:0000256" key="2">
    <source>
        <dbReference type="SAM" id="MobiDB-lite"/>
    </source>
</evidence>
<dbReference type="SMART" id="SM00173">
    <property type="entry name" value="RAS"/>
    <property type="match status" value="1"/>
</dbReference>
<dbReference type="PROSITE" id="PS51420">
    <property type="entry name" value="RHO"/>
    <property type="match status" value="1"/>
</dbReference>
<gene>
    <name evidence="3" type="ORF">BLNAU_14846</name>
</gene>
<dbReference type="SMART" id="SM00176">
    <property type="entry name" value="RAN"/>
    <property type="match status" value="1"/>
</dbReference>
<comment type="caution">
    <text evidence="3">The sequence shown here is derived from an EMBL/GenBank/DDBJ whole genome shotgun (WGS) entry which is preliminary data.</text>
</comment>
<dbReference type="SMART" id="SM00175">
    <property type="entry name" value="RAB"/>
    <property type="match status" value="1"/>
</dbReference>
<sequence>MDNEDYDYQIKIVVIGETQVGKSSLLLRFVDDTFDPHQPTTIGVDFRAKQVDFRGRNVRLTVWDTAGQERFRTLTSSYYRGAAGVILVYDISRKPTFDILNKWLAEARDSIGDSDAVVMLVGNKSDIEDRQVTTDEAQTYAKRERLLFVEASAKESKCVDQAFLETLEKVFDQPALLEKCLNPLKKTSPGQQSTAQSDVVQPQSSGSSGEGGGCGFC</sequence>
<feature type="region of interest" description="Disordered" evidence="2">
    <location>
        <begin position="186"/>
        <end position="217"/>
    </location>
</feature>
<feature type="compositionally biased region" description="Polar residues" evidence="2">
    <location>
        <begin position="188"/>
        <end position="203"/>
    </location>
</feature>
<feature type="compositionally biased region" description="Gly residues" evidence="2">
    <location>
        <begin position="208"/>
        <end position="217"/>
    </location>
</feature>
<dbReference type="NCBIfam" id="TIGR00231">
    <property type="entry name" value="small_GTP"/>
    <property type="match status" value="1"/>
</dbReference>
<dbReference type="Pfam" id="PF00071">
    <property type="entry name" value="Ras"/>
    <property type="match status" value="1"/>
</dbReference>
<dbReference type="PRINTS" id="PR00449">
    <property type="entry name" value="RASTRNSFRMNG"/>
</dbReference>
<name>A0ABQ9XI03_9EUKA</name>
<organism evidence="3 4">
    <name type="scientific">Blattamonas nauphoetae</name>
    <dbReference type="NCBI Taxonomy" id="2049346"/>
    <lineage>
        <taxon>Eukaryota</taxon>
        <taxon>Metamonada</taxon>
        <taxon>Preaxostyla</taxon>
        <taxon>Oxymonadida</taxon>
        <taxon>Blattamonas</taxon>
    </lineage>
</organism>
<dbReference type="InterPro" id="IPR005225">
    <property type="entry name" value="Small_GTP-bd"/>
</dbReference>
<dbReference type="SUPFAM" id="SSF52540">
    <property type="entry name" value="P-loop containing nucleoside triphosphate hydrolases"/>
    <property type="match status" value="1"/>
</dbReference>
<dbReference type="PROSITE" id="PS51419">
    <property type="entry name" value="RAB"/>
    <property type="match status" value="1"/>
</dbReference>
<dbReference type="SMART" id="SM00174">
    <property type="entry name" value="RHO"/>
    <property type="match status" value="1"/>
</dbReference>
<dbReference type="Proteomes" id="UP001281761">
    <property type="component" value="Unassembled WGS sequence"/>
</dbReference>
<dbReference type="Gene3D" id="3.40.50.300">
    <property type="entry name" value="P-loop containing nucleotide triphosphate hydrolases"/>
    <property type="match status" value="1"/>
</dbReference>
<dbReference type="PANTHER" id="PTHR47979">
    <property type="entry name" value="DRAB11-RELATED"/>
    <property type="match status" value="1"/>
</dbReference>
<dbReference type="InterPro" id="IPR001806">
    <property type="entry name" value="Small_GTPase"/>
</dbReference>
<proteinExistence type="inferred from homology"/>
<evidence type="ECO:0000313" key="4">
    <source>
        <dbReference type="Proteomes" id="UP001281761"/>
    </source>
</evidence>
<protein>
    <submittedName>
        <fullName evidence="3">GTP-binding protein YPTC4</fullName>
    </submittedName>
</protein>
<dbReference type="InterPro" id="IPR027417">
    <property type="entry name" value="P-loop_NTPase"/>
</dbReference>
<dbReference type="CDD" id="cd00154">
    <property type="entry name" value="Rab"/>
    <property type="match status" value="1"/>
</dbReference>
<dbReference type="EMBL" id="JARBJD010000140">
    <property type="protein sequence ID" value="KAK2950262.1"/>
    <property type="molecule type" value="Genomic_DNA"/>
</dbReference>
<accession>A0ABQ9XI03</accession>
<comment type="similarity">
    <text evidence="1">Belongs to the small GTPase superfamily. Rab family.</text>
</comment>
<dbReference type="PROSITE" id="PS51421">
    <property type="entry name" value="RAS"/>
    <property type="match status" value="1"/>
</dbReference>